<sequence>MAGSPFDKKGGGTATATATAPAKGRSAPPDEVTNAGSEDGAPAATVKAKGDPFGNVANPTGVSGYKPIAFMGQLVLMHATETGWMKTSSNTPENPQSEYVRFDIIPLTVPQAGNLTRNPAVLDEDGNVAVLNKDGDVETFDAYEVGERVDDVLIFNKPLVREGKKALDNGTAWVLGRIELGQKKQGQSPPVIIVAADEEDQALFQEWRKAQAG</sequence>
<gene>
    <name evidence="2" type="ORF">CRB2_51</name>
</gene>
<feature type="region of interest" description="Disordered" evidence="1">
    <location>
        <begin position="1"/>
        <end position="54"/>
    </location>
</feature>
<protein>
    <submittedName>
        <fullName evidence="2">Uncharacterized protein</fullName>
    </submittedName>
</protein>
<evidence type="ECO:0000313" key="2">
    <source>
        <dbReference type="EMBL" id="AYP70037.1"/>
    </source>
</evidence>
<dbReference type="EMBL" id="MK059749">
    <property type="protein sequence ID" value="AYP70037.1"/>
    <property type="molecule type" value="Genomic_DNA"/>
</dbReference>
<evidence type="ECO:0000313" key="3">
    <source>
        <dbReference type="Proteomes" id="UP000292006"/>
    </source>
</evidence>
<feature type="compositionally biased region" description="Basic and acidic residues" evidence="1">
    <location>
        <begin position="1"/>
        <end position="10"/>
    </location>
</feature>
<reference evidence="2 3" key="1">
    <citation type="journal article" date="2019" name="PLoS ONE">
        <title>Mycobacteriophage CRB2 defines a new subcluster in mycobacteriophage classification.</title>
        <authorList>
            <person name="Suarez C.A."/>
            <person name="Franceschelli J.J."/>
            <person name="Morbidoni H.R."/>
        </authorList>
    </citation>
    <scope>NUCLEOTIDE SEQUENCE [LARGE SCALE GENOMIC DNA]</scope>
</reference>
<keyword evidence="3" id="KW-1185">Reference proteome</keyword>
<evidence type="ECO:0000256" key="1">
    <source>
        <dbReference type="SAM" id="MobiDB-lite"/>
    </source>
</evidence>
<feature type="compositionally biased region" description="Low complexity" evidence="1">
    <location>
        <begin position="14"/>
        <end position="24"/>
    </location>
</feature>
<accession>A0A455LM72</accession>
<proteinExistence type="predicted"/>
<organism evidence="2 3">
    <name type="scientific">Mycobacterium phage CRB2</name>
    <dbReference type="NCBI Taxonomy" id="2483623"/>
    <lineage>
        <taxon>Viruses</taxon>
        <taxon>Duplodnaviria</taxon>
        <taxon>Heunggongvirae</taxon>
        <taxon>Uroviricota</taxon>
        <taxon>Caudoviricetes</taxon>
        <taxon>Bclasvirinae</taxon>
        <taxon>Quesadillavirus</taxon>
        <taxon>Quesadillavirus CRB2</taxon>
    </lineage>
</organism>
<name>A0A455LM72_9CAUD</name>
<dbReference type="Proteomes" id="UP000292006">
    <property type="component" value="Segment"/>
</dbReference>